<accession>A0A238ZJ76</accession>
<reference evidence="1 2" key="1">
    <citation type="submission" date="2017-06" db="EMBL/GenBank/DDBJ databases">
        <authorList>
            <person name="Kim H.J."/>
            <person name="Triplett B.A."/>
        </authorList>
    </citation>
    <scope>NUCLEOTIDE SEQUENCE [LARGE SCALE GENOMIC DNA]</scope>
    <source>
        <strain evidence="1 2">DSM 25597</strain>
    </source>
</reference>
<dbReference type="InterPro" id="IPR011008">
    <property type="entry name" value="Dimeric_a/b-barrel"/>
</dbReference>
<dbReference type="OrthoDB" id="1453400at2"/>
<dbReference type="EMBL" id="FZNY01000003">
    <property type="protein sequence ID" value="SNR83310.1"/>
    <property type="molecule type" value="Genomic_DNA"/>
</dbReference>
<dbReference type="Proteomes" id="UP000198379">
    <property type="component" value="Unassembled WGS sequence"/>
</dbReference>
<evidence type="ECO:0000313" key="1">
    <source>
        <dbReference type="EMBL" id="SNR83310.1"/>
    </source>
</evidence>
<keyword evidence="2" id="KW-1185">Reference proteome</keyword>
<gene>
    <name evidence="1" type="ORF">SAMN06265376_103274</name>
</gene>
<proteinExistence type="predicted"/>
<protein>
    <submittedName>
        <fullName evidence="1">Uncharacterized protein</fullName>
    </submittedName>
</protein>
<name>A0A238ZJ76_9FLAO</name>
<dbReference type="AlphaFoldDB" id="A0A238ZJ76"/>
<organism evidence="1 2">
    <name type="scientific">Dokdonia pacifica</name>
    <dbReference type="NCBI Taxonomy" id="1627892"/>
    <lineage>
        <taxon>Bacteria</taxon>
        <taxon>Pseudomonadati</taxon>
        <taxon>Bacteroidota</taxon>
        <taxon>Flavobacteriia</taxon>
        <taxon>Flavobacteriales</taxon>
        <taxon>Flavobacteriaceae</taxon>
        <taxon>Dokdonia</taxon>
    </lineage>
</organism>
<dbReference type="Gene3D" id="3.30.70.100">
    <property type="match status" value="1"/>
</dbReference>
<evidence type="ECO:0000313" key="2">
    <source>
        <dbReference type="Proteomes" id="UP000198379"/>
    </source>
</evidence>
<dbReference type="SUPFAM" id="SSF54909">
    <property type="entry name" value="Dimeric alpha+beta barrel"/>
    <property type="match status" value="1"/>
</dbReference>
<sequence length="99" mass="11498">MESYVIEITTFAYKAAVNMEEFWKEDANIQSKFTSKQPGFISRESAYSKENNEVLVMVKWKNQASADASMQKFMTDTSVTTYVHMIEAPTMKMTRYQVK</sequence>
<dbReference type="RefSeq" id="WP_143337112.1">
    <property type="nucleotide sequence ID" value="NZ_BMEP01000001.1"/>
</dbReference>